<keyword evidence="4" id="KW-1185">Reference proteome</keyword>
<dbReference type="InterPro" id="IPR003431">
    <property type="entry name" value="B-propeller_Phytase"/>
</dbReference>
<evidence type="ECO:0000259" key="2">
    <source>
        <dbReference type="PROSITE" id="PS51662"/>
    </source>
</evidence>
<dbReference type="PROSITE" id="PS51662">
    <property type="entry name" value="BP_PHYTASE"/>
    <property type="match status" value="1"/>
</dbReference>
<dbReference type="eggNOG" id="COG4247">
    <property type="taxonomic scope" value="Bacteria"/>
</dbReference>
<name>G8R7W3_OWEHD</name>
<protein>
    <submittedName>
        <fullName evidence="3">3-phytase (Myo-inositol-hexaphosphate 3-phosphohydrolase)</fullName>
    </submittedName>
</protein>
<dbReference type="AlphaFoldDB" id="G8R7W3"/>
<reference evidence="3 4" key="1">
    <citation type="journal article" date="2012" name="Stand. Genomic Sci.">
        <title>Genome sequence of the orange-pigmented seawater bacterium Owenweeksia hongkongensis type strain (UST20020801(T)).</title>
        <authorList>
            <person name="Riedel T."/>
            <person name="Held B."/>
            <person name="Nolan M."/>
            <person name="Lucas S."/>
            <person name="Lapidus A."/>
            <person name="Tice H."/>
            <person name="Del Rio T.G."/>
            <person name="Cheng J.F."/>
            <person name="Han C."/>
            <person name="Tapia R."/>
            <person name="Goodwin L.A."/>
            <person name="Pitluck S."/>
            <person name="Liolios K."/>
            <person name="Mavromatis K."/>
            <person name="Pagani I."/>
            <person name="Ivanova N."/>
            <person name="Mikhailova N."/>
            <person name="Pati A."/>
            <person name="Chen A."/>
            <person name="Palaniappan K."/>
            <person name="Rohde M."/>
            <person name="Tindall B.J."/>
            <person name="Detter J.C."/>
            <person name="Goker M."/>
            <person name="Woyke T."/>
            <person name="Bristow J."/>
            <person name="Eisen J.A."/>
            <person name="Markowitz V."/>
            <person name="Hugenholtz P."/>
            <person name="Klenk H.P."/>
            <person name="Kyrpides N.C."/>
        </authorList>
    </citation>
    <scope>NUCLEOTIDE SEQUENCE</scope>
    <source>
        <strain evidence="4">DSM 17368 / JCM 12287 / NRRL B-23963</strain>
    </source>
</reference>
<feature type="domain" description="BPP" evidence="2">
    <location>
        <begin position="33"/>
        <end position="364"/>
    </location>
</feature>
<dbReference type="RefSeq" id="WP_014202843.1">
    <property type="nucleotide sequence ID" value="NC_016599.1"/>
</dbReference>
<dbReference type="PROSITE" id="PS51257">
    <property type="entry name" value="PROKAR_LIPOPROTEIN"/>
    <property type="match status" value="1"/>
</dbReference>
<dbReference type="GO" id="GO:0016158">
    <property type="term" value="F:inositol hexakisphosphate 3-phosphatase activity"/>
    <property type="evidence" value="ECO:0007669"/>
    <property type="project" value="InterPro"/>
</dbReference>
<organism evidence="3 4">
    <name type="scientific">Owenweeksia hongkongensis (strain DSM 17368 / CIP 108786 / JCM 12287 / NRRL B-23963 / UST20020801)</name>
    <dbReference type="NCBI Taxonomy" id="926562"/>
    <lineage>
        <taxon>Bacteria</taxon>
        <taxon>Pseudomonadati</taxon>
        <taxon>Bacteroidota</taxon>
        <taxon>Flavobacteriia</taxon>
        <taxon>Flavobacteriales</taxon>
        <taxon>Owenweeksiaceae</taxon>
        <taxon>Owenweeksia</taxon>
    </lineage>
</organism>
<gene>
    <name evidence="3" type="ordered locus">Oweho_2524</name>
</gene>
<evidence type="ECO:0000256" key="1">
    <source>
        <dbReference type="SAM" id="SignalP"/>
    </source>
</evidence>
<dbReference type="STRING" id="926562.Oweho_2524"/>
<dbReference type="Pfam" id="PF02333">
    <property type="entry name" value="Phytase"/>
    <property type="match status" value="1"/>
</dbReference>
<accession>G8R7W3</accession>
<dbReference type="HOGENOM" id="CLU_044211_0_0_10"/>
<evidence type="ECO:0000313" key="3">
    <source>
        <dbReference type="EMBL" id="AEV33494.1"/>
    </source>
</evidence>
<dbReference type="InterPro" id="IPR011042">
    <property type="entry name" value="6-blade_b-propeller_TolB-like"/>
</dbReference>
<dbReference type="Proteomes" id="UP000005631">
    <property type="component" value="Chromosome"/>
</dbReference>
<keyword evidence="3" id="KW-0378">Hydrolase</keyword>
<dbReference type="EMBL" id="CP003156">
    <property type="protein sequence ID" value="AEV33494.1"/>
    <property type="molecule type" value="Genomic_DNA"/>
</dbReference>
<proteinExistence type="predicted"/>
<feature type="signal peptide" evidence="1">
    <location>
        <begin position="1"/>
        <end position="27"/>
    </location>
</feature>
<evidence type="ECO:0000313" key="4">
    <source>
        <dbReference type="Proteomes" id="UP000005631"/>
    </source>
</evidence>
<dbReference type="Gene3D" id="2.120.10.30">
    <property type="entry name" value="TolB, C-terminal domain"/>
    <property type="match status" value="1"/>
</dbReference>
<dbReference type="PATRIC" id="fig|926562.3.peg.2541"/>
<dbReference type="SUPFAM" id="SSF50956">
    <property type="entry name" value="Thermostable phytase (3-phytase)"/>
    <property type="match status" value="1"/>
</dbReference>
<sequence>MIKIDFKTVAIAALAISAAACQQNVEAGNTATQEDSTSVVKVVEPVYVSDQVRFDTDDPAIWVNPKDASKSIIFGTDKDENGALFAFDLKGKIIADKVVDSLQRPNNSDVEYGLMAGDSTIDIAVVAERFTHKIRVYRLPDMMPIDNGGIDAFVGEKGEEFRDLMGISSYRNPADGKVYVIVGRKNGPTDGTYLWQYELTANSPESVSAELVRKFGAYSGKKEIEAIAVDDELGYIYYCDENVGVRKYYADPAKGNEELAMFGEGKFADDNEGIAIYKTEGGKGIIFVSDQQATRLAAFPREGADNDAHNHPLLGYAAYKALETDGIEIVSQPLNEDYPKGILVAMSEGKTFHLYSMKDILEALKK</sequence>
<feature type="chain" id="PRO_5003515658" evidence="1">
    <location>
        <begin position="28"/>
        <end position="366"/>
    </location>
</feature>
<keyword evidence="1" id="KW-0732">Signal</keyword>
<dbReference type="KEGG" id="oho:Oweho_2524"/>